<dbReference type="OrthoDB" id="9798773at2"/>
<evidence type="ECO:0000259" key="5">
    <source>
        <dbReference type="PROSITE" id="PS51635"/>
    </source>
</evidence>
<evidence type="ECO:0000256" key="1">
    <source>
        <dbReference type="ARBA" id="ARBA00022801"/>
    </source>
</evidence>
<dbReference type="SUPFAM" id="SSF52151">
    <property type="entry name" value="FabD/lysophospholipase-like"/>
    <property type="match status" value="1"/>
</dbReference>
<dbReference type="PROSITE" id="PS51635">
    <property type="entry name" value="PNPLA"/>
    <property type="match status" value="1"/>
</dbReference>
<feature type="domain" description="PNPLA" evidence="5">
    <location>
        <begin position="10"/>
        <end position="225"/>
    </location>
</feature>
<evidence type="ECO:0000256" key="4">
    <source>
        <dbReference type="PROSITE-ProRule" id="PRU01161"/>
    </source>
</evidence>
<comment type="caution">
    <text evidence="4">Lacks conserved residue(s) required for the propagation of feature annotation.</text>
</comment>
<evidence type="ECO:0000256" key="2">
    <source>
        <dbReference type="ARBA" id="ARBA00022963"/>
    </source>
</evidence>
<gene>
    <name evidence="6" type="ORF">IB75_07270</name>
</gene>
<feature type="active site" description="Proton acceptor" evidence="4">
    <location>
        <position position="212"/>
    </location>
</feature>
<keyword evidence="3 4" id="KW-0443">Lipid metabolism</keyword>
<dbReference type="PANTHER" id="PTHR14226:SF57">
    <property type="entry name" value="BLR7027 PROTEIN"/>
    <property type="match status" value="1"/>
</dbReference>
<comment type="caution">
    <text evidence="6">The sequence shown here is derived from an EMBL/GenBank/DDBJ whole genome shotgun (WGS) entry which is preliminary data.</text>
</comment>
<dbReference type="AlphaFoldDB" id="A0A0E2ZMJ0"/>
<dbReference type="Proteomes" id="UP000028839">
    <property type="component" value="Unassembled WGS sequence"/>
</dbReference>
<dbReference type="InterPro" id="IPR016035">
    <property type="entry name" value="Acyl_Trfase/lysoPLipase"/>
</dbReference>
<dbReference type="InterPro" id="IPR050301">
    <property type="entry name" value="NTE"/>
</dbReference>
<evidence type="ECO:0000256" key="3">
    <source>
        <dbReference type="ARBA" id="ARBA00023098"/>
    </source>
</evidence>
<evidence type="ECO:0000313" key="6">
    <source>
        <dbReference type="EMBL" id="KFI19612.1"/>
    </source>
</evidence>
<dbReference type="PANTHER" id="PTHR14226">
    <property type="entry name" value="NEUROPATHY TARGET ESTERASE/SWISS CHEESE D.MELANOGASTER"/>
    <property type="match status" value="1"/>
</dbReference>
<protein>
    <submittedName>
        <fullName evidence="6">Patatin</fullName>
    </submittedName>
</protein>
<feature type="active site" description="Nucleophile" evidence="4">
    <location>
        <position position="45"/>
    </location>
</feature>
<name>A0A0E2ZMJ0_9GAMM</name>
<keyword evidence="2 4" id="KW-0442">Lipid degradation</keyword>
<keyword evidence="1 4" id="KW-0378">Hydrolase</keyword>
<feature type="short sequence motif" description="DGA/G" evidence="4">
    <location>
        <begin position="212"/>
        <end position="214"/>
    </location>
</feature>
<accession>A0A0E2ZMJ0</accession>
<dbReference type="HOGENOM" id="CLU_042893_0_0_6"/>
<organism evidence="6 7">
    <name type="scientific">Nitrosococcus oceani C-27</name>
    <dbReference type="NCBI Taxonomy" id="314279"/>
    <lineage>
        <taxon>Bacteria</taxon>
        <taxon>Pseudomonadati</taxon>
        <taxon>Pseudomonadota</taxon>
        <taxon>Gammaproteobacteria</taxon>
        <taxon>Chromatiales</taxon>
        <taxon>Chromatiaceae</taxon>
        <taxon>Nitrosococcus</taxon>
    </lineage>
</organism>
<feature type="short sequence motif" description="GXSXG" evidence="4">
    <location>
        <begin position="43"/>
        <end position="47"/>
    </location>
</feature>
<dbReference type="GO" id="GO:0016787">
    <property type="term" value="F:hydrolase activity"/>
    <property type="evidence" value="ECO:0007669"/>
    <property type="project" value="UniProtKB-UniRule"/>
</dbReference>
<dbReference type="EMBL" id="JPGN01000043">
    <property type="protein sequence ID" value="KFI19612.1"/>
    <property type="molecule type" value="Genomic_DNA"/>
</dbReference>
<dbReference type="InterPro" id="IPR002641">
    <property type="entry name" value="PNPLA_dom"/>
</dbReference>
<dbReference type="Pfam" id="PF01734">
    <property type="entry name" value="Patatin"/>
    <property type="match status" value="1"/>
</dbReference>
<proteinExistence type="predicted"/>
<evidence type="ECO:0000313" key="7">
    <source>
        <dbReference type="Proteomes" id="UP000028839"/>
    </source>
</evidence>
<dbReference type="GO" id="GO:0016042">
    <property type="term" value="P:lipid catabolic process"/>
    <property type="evidence" value="ECO:0007669"/>
    <property type="project" value="UniProtKB-UniRule"/>
</dbReference>
<dbReference type="Gene3D" id="3.40.1090.10">
    <property type="entry name" value="Cytosolic phospholipase A2 catalytic domain"/>
    <property type="match status" value="2"/>
</dbReference>
<sequence length="379" mass="42349">MNSNEGDLALVMSGGGARAAYQIGFLNCLAQLYPELKIPILTGVSAGAINAAYLANQPGTFSERVEGLTKIWAGLATEQMFRVDSFSIVSNVVRWSLRLLLGGASHTIKVRSLLDTSPLEVLLEQVFDLNDGYLTGIQRNLGGGELKAIAITTSNYSTGQSVSWVQGRELRRWERAHRKGIQCALKRKHILASVSLPFFFPAVEIGGYWHGDGGIRMTAPLSPAIHLGASRILAISTHYAPNYEEDNYPNIDHYPPPIQVAGSLFDAIFLDVFDNDALRLERINRLVARLPERQRYGLRPVKLLLSRPSQDLGKLANEYESTLPRSFRFMTRGLGTQETRSNDVLSLLMFQPDYLERLMELGRQDAQQRSNEIREFLER</sequence>
<reference evidence="6 7" key="1">
    <citation type="submission" date="2014-07" db="EMBL/GenBank/DDBJ databases">
        <title>Comparative analysis of Nitrosococcus oceani genome inventories of strains from Pacific and Atlantic gyres.</title>
        <authorList>
            <person name="Lim C.K."/>
            <person name="Wang L."/>
            <person name="Sayavedra-Soto L.A."/>
            <person name="Klotz M.G."/>
        </authorList>
    </citation>
    <scope>NUCLEOTIDE SEQUENCE [LARGE SCALE GENOMIC DNA]</scope>
    <source>
        <strain evidence="6 7">C-27</strain>
    </source>
</reference>